<organism evidence="2 3">
    <name type="scientific">Clostridium bornimense</name>
    <dbReference type="NCBI Taxonomy" id="1216932"/>
    <lineage>
        <taxon>Bacteria</taxon>
        <taxon>Bacillati</taxon>
        <taxon>Bacillota</taxon>
        <taxon>Clostridia</taxon>
        <taxon>Eubacteriales</taxon>
        <taxon>Clostridiaceae</taxon>
        <taxon>Clostridium</taxon>
    </lineage>
</organism>
<evidence type="ECO:0000313" key="2">
    <source>
        <dbReference type="EMBL" id="CDM67665.1"/>
    </source>
</evidence>
<evidence type="ECO:0000256" key="1">
    <source>
        <dbReference type="SAM" id="Phobius"/>
    </source>
</evidence>
<keyword evidence="1" id="KW-0812">Transmembrane</keyword>
<dbReference type="AlphaFoldDB" id="W6SDE3"/>
<dbReference type="Proteomes" id="UP000019426">
    <property type="component" value="Chromosome M2/40_rep1"/>
</dbReference>
<dbReference type="HOGENOM" id="CLU_3402848_0_0_9"/>
<reference evidence="2 3" key="1">
    <citation type="submission" date="2013-11" db="EMBL/GenBank/DDBJ databases">
        <title>Complete genome sequence of Clostridum sp. M2/40.</title>
        <authorList>
            <person name="Wibberg D."/>
            <person name="Puehler A."/>
            <person name="Schlueter A."/>
        </authorList>
    </citation>
    <scope>NUCLEOTIDE SEQUENCE [LARGE SCALE GENOMIC DNA]</scope>
    <source>
        <strain evidence="3">M2/40</strain>
    </source>
</reference>
<dbReference type="EMBL" id="HG917868">
    <property type="protein sequence ID" value="CDM67665.1"/>
    <property type="molecule type" value="Genomic_DNA"/>
</dbReference>
<name>W6SDE3_9CLOT</name>
<keyword evidence="1" id="KW-0472">Membrane</keyword>
<keyword evidence="3" id="KW-1185">Reference proteome</keyword>
<proteinExistence type="predicted"/>
<protein>
    <submittedName>
        <fullName evidence="2">Putative membrane protein</fullName>
    </submittedName>
</protein>
<sequence>MEVIIKKQYYSIIGLVFIISMILFYIVELG</sequence>
<dbReference type="KEGG" id="clt:CM240_0500"/>
<accession>W6SDE3</accession>
<gene>
    <name evidence="2" type="ORF">CM240_0500</name>
</gene>
<evidence type="ECO:0000313" key="3">
    <source>
        <dbReference type="Proteomes" id="UP000019426"/>
    </source>
</evidence>
<feature type="transmembrane region" description="Helical" evidence="1">
    <location>
        <begin position="9"/>
        <end position="27"/>
    </location>
</feature>
<keyword evidence="1" id="KW-1133">Transmembrane helix</keyword>
<dbReference type="STRING" id="1216932.CM240_0500"/>